<proteinExistence type="predicted"/>
<keyword evidence="2" id="KW-1185">Reference proteome</keyword>
<accession>A0A9P4U2M1</accession>
<dbReference type="PANTHER" id="PTHR37540">
    <property type="entry name" value="TRANSCRIPTION FACTOR (ACR-2), PUTATIVE-RELATED-RELATED"/>
    <property type="match status" value="1"/>
</dbReference>
<dbReference type="EMBL" id="MU007012">
    <property type="protein sequence ID" value="KAF2435919.1"/>
    <property type="molecule type" value="Genomic_DNA"/>
</dbReference>
<dbReference type="AlphaFoldDB" id="A0A9P4U2M1"/>
<comment type="caution">
    <text evidence="1">The sequence shown here is derived from an EMBL/GenBank/DDBJ whole genome shotgun (WGS) entry which is preliminary data.</text>
</comment>
<dbReference type="PANTHER" id="PTHR37540:SF5">
    <property type="entry name" value="TRANSCRIPTION FACTOR DOMAIN-CONTAINING PROTEIN"/>
    <property type="match status" value="1"/>
</dbReference>
<gene>
    <name evidence="1" type="ORF">EJ08DRAFT_294615</name>
</gene>
<protein>
    <submittedName>
        <fullName evidence="1">Uncharacterized protein</fullName>
    </submittedName>
</protein>
<dbReference type="InterPro" id="IPR021858">
    <property type="entry name" value="Fun_TF"/>
</dbReference>
<sequence>MMDDQQGKSAIVKTPDLEFIIITNPEDSRASAVRTRVKQHVMKDIGRSRRRPKKKIQFELSADPRSNVGPTEVDPFAPFPIEMGATEKRLISIIFEVDNQQRAMRSAWFTLGFFDEATLYIILSNSAAHLDRIRGLECGQKSLETDKFHLKALQSINKRLGQPDLEVNEGLISATSGFMCHNAVVGDSEQWDLHRRGLSRLIGLHGGLEKVSSSHLRESISWVELRGAFMQDIELIFPLPDTWIAKHSMESPRPLRDEPSSLAMRHYVEQMPGSKSWRDIFADLKYFSQLTQAESISSSGSIWTDANDGGGWTNVLLYRLLSWRPLEEHSSTAQDLQECLRIASILYVARVWRKFGCAPVRTSGYTTKLMSFWLRRSNDWSNFWPLEAWILIMGAIEAEDSVRQYFVSEIEAIAQRYSVTLGAVFEEVKNLLWIEDVFDVARSTLLDDLRIKGSFGR</sequence>
<organism evidence="1 2">
    <name type="scientific">Tothia fuscella</name>
    <dbReference type="NCBI Taxonomy" id="1048955"/>
    <lineage>
        <taxon>Eukaryota</taxon>
        <taxon>Fungi</taxon>
        <taxon>Dikarya</taxon>
        <taxon>Ascomycota</taxon>
        <taxon>Pezizomycotina</taxon>
        <taxon>Dothideomycetes</taxon>
        <taxon>Pleosporomycetidae</taxon>
        <taxon>Venturiales</taxon>
        <taxon>Cylindrosympodiaceae</taxon>
        <taxon>Tothia</taxon>
    </lineage>
</organism>
<name>A0A9P4U2M1_9PEZI</name>
<dbReference type="Proteomes" id="UP000800235">
    <property type="component" value="Unassembled WGS sequence"/>
</dbReference>
<dbReference type="OrthoDB" id="4159781at2759"/>
<dbReference type="Pfam" id="PF11951">
    <property type="entry name" value="Fungal_trans_2"/>
    <property type="match status" value="1"/>
</dbReference>
<evidence type="ECO:0000313" key="1">
    <source>
        <dbReference type="EMBL" id="KAF2435919.1"/>
    </source>
</evidence>
<evidence type="ECO:0000313" key="2">
    <source>
        <dbReference type="Proteomes" id="UP000800235"/>
    </source>
</evidence>
<reference evidence="1" key="1">
    <citation type="journal article" date="2020" name="Stud. Mycol.">
        <title>101 Dothideomycetes genomes: a test case for predicting lifestyles and emergence of pathogens.</title>
        <authorList>
            <person name="Haridas S."/>
            <person name="Albert R."/>
            <person name="Binder M."/>
            <person name="Bloem J."/>
            <person name="Labutti K."/>
            <person name="Salamov A."/>
            <person name="Andreopoulos B."/>
            <person name="Baker S."/>
            <person name="Barry K."/>
            <person name="Bills G."/>
            <person name="Bluhm B."/>
            <person name="Cannon C."/>
            <person name="Castanera R."/>
            <person name="Culley D."/>
            <person name="Daum C."/>
            <person name="Ezra D."/>
            <person name="Gonzalez J."/>
            <person name="Henrissat B."/>
            <person name="Kuo A."/>
            <person name="Liang C."/>
            <person name="Lipzen A."/>
            <person name="Lutzoni F."/>
            <person name="Magnuson J."/>
            <person name="Mondo S."/>
            <person name="Nolan M."/>
            <person name="Ohm R."/>
            <person name="Pangilinan J."/>
            <person name="Park H.-J."/>
            <person name="Ramirez L."/>
            <person name="Alfaro M."/>
            <person name="Sun H."/>
            <person name="Tritt A."/>
            <person name="Yoshinaga Y."/>
            <person name="Zwiers L.-H."/>
            <person name="Turgeon B."/>
            <person name="Goodwin S."/>
            <person name="Spatafora J."/>
            <person name="Crous P."/>
            <person name="Grigoriev I."/>
        </authorList>
    </citation>
    <scope>NUCLEOTIDE SEQUENCE</scope>
    <source>
        <strain evidence="1">CBS 130266</strain>
    </source>
</reference>